<dbReference type="Pfam" id="PF05699">
    <property type="entry name" value="Dimer_Tnp_hAT"/>
    <property type="match status" value="1"/>
</dbReference>
<evidence type="ECO:0000313" key="2">
    <source>
        <dbReference type="EMBL" id="KAK4602782.1"/>
    </source>
</evidence>
<dbReference type="AlphaFoldDB" id="A0AAN7FXT7"/>
<evidence type="ECO:0000313" key="3">
    <source>
        <dbReference type="Proteomes" id="UP001324115"/>
    </source>
</evidence>
<dbReference type="EMBL" id="JAXUIC010000002">
    <property type="protein sequence ID" value="KAK4602782.1"/>
    <property type="molecule type" value="Genomic_DNA"/>
</dbReference>
<sequence length="543" mass="62713">MWSHIKSGCKKYSYRRDKSQTTLSYQSKKKEGGGGEGEGGNELLLRKFSVERLMALARMIIVDELPFRFVQQGGFIDFMAEVEPRFEVPSRVAVTRDCLRLYIRENEGLRKVLMASQRVCLTTDTWTLIQNLNYFCLTAHYIDVDWVYHKKILNFCLVPDHKGETIGRVVESCLLQWGIDHIFTIIVDNASSNDVAIEYLRRKTKDRVGSLLVDHNESIVKVCNVMRYVKSSPNRFEKFKARVEKEKIQSKSLLCLDVSIRWNSTYLMLESALKFVTAFERMEENDRYFFRYFEDPSSGPPPFLDWENVRLFTKFLGMFYEATLRFFGSLFVTPNVYFHELVSFQDQLNQLCNGRGDLLLKGMEKADELGLRVREILNRLYKHYSGAMGTPCGASTSGTKENMKRYNNIYKQHLGNEDSVECKSKLDRYLLEASVDPKTEGFDILDWWRVNSSRYRILSQVAHDVLAIPISTVASKSAFSTGGRVLDPFCNSLSPNTVEALICTQNWLRSKDSTEPINLREAMDEVENYELESSRFLSSKSEV</sequence>
<reference evidence="2 3" key="1">
    <citation type="journal article" date="2023" name="G3 (Bethesda)">
        <title>A haplotype-resolved chromosome-scale genome for Quercus rubra L. provides insights into the genetics of adaptive traits for red oak species.</title>
        <authorList>
            <person name="Kapoor B."/>
            <person name="Jenkins J."/>
            <person name="Schmutz J."/>
            <person name="Zhebentyayeva T."/>
            <person name="Kuelheim C."/>
            <person name="Coggeshall M."/>
            <person name="Heim C."/>
            <person name="Lasky J.R."/>
            <person name="Leites L."/>
            <person name="Islam-Faridi N."/>
            <person name="Romero-Severson J."/>
            <person name="DeLeo V.L."/>
            <person name="Lucas S.M."/>
            <person name="Lazic D."/>
            <person name="Gailing O."/>
            <person name="Carlson J."/>
            <person name="Staton M."/>
        </authorList>
    </citation>
    <scope>NUCLEOTIDE SEQUENCE [LARGE SCALE GENOMIC DNA]</scope>
    <source>
        <strain evidence="2">Pseudo-F2</strain>
    </source>
</reference>
<evidence type="ECO:0000259" key="1">
    <source>
        <dbReference type="Pfam" id="PF05699"/>
    </source>
</evidence>
<dbReference type="SUPFAM" id="SSF53098">
    <property type="entry name" value="Ribonuclease H-like"/>
    <property type="match status" value="1"/>
</dbReference>
<keyword evidence="3" id="KW-1185">Reference proteome</keyword>
<name>A0AAN7FXT7_QUERU</name>
<organism evidence="2 3">
    <name type="scientific">Quercus rubra</name>
    <name type="common">Northern red oak</name>
    <name type="synonym">Quercus borealis</name>
    <dbReference type="NCBI Taxonomy" id="3512"/>
    <lineage>
        <taxon>Eukaryota</taxon>
        <taxon>Viridiplantae</taxon>
        <taxon>Streptophyta</taxon>
        <taxon>Embryophyta</taxon>
        <taxon>Tracheophyta</taxon>
        <taxon>Spermatophyta</taxon>
        <taxon>Magnoliopsida</taxon>
        <taxon>eudicotyledons</taxon>
        <taxon>Gunneridae</taxon>
        <taxon>Pentapetalae</taxon>
        <taxon>rosids</taxon>
        <taxon>fabids</taxon>
        <taxon>Fagales</taxon>
        <taxon>Fagaceae</taxon>
        <taxon>Quercus</taxon>
    </lineage>
</organism>
<proteinExistence type="predicted"/>
<dbReference type="PANTHER" id="PTHR46481:SF7">
    <property type="entry name" value="ZINC FINGER BED DOMAIN-CONTAINING PROTEIN RICESLEEPER 2-LIKE"/>
    <property type="match status" value="1"/>
</dbReference>
<dbReference type="InterPro" id="IPR008906">
    <property type="entry name" value="HATC_C_dom"/>
</dbReference>
<dbReference type="Proteomes" id="UP001324115">
    <property type="component" value="Unassembled WGS sequence"/>
</dbReference>
<protein>
    <recommendedName>
        <fullName evidence="1">HAT C-terminal dimerisation domain-containing protein</fullName>
    </recommendedName>
</protein>
<comment type="caution">
    <text evidence="2">The sequence shown here is derived from an EMBL/GenBank/DDBJ whole genome shotgun (WGS) entry which is preliminary data.</text>
</comment>
<dbReference type="PANTHER" id="PTHR46481">
    <property type="entry name" value="ZINC FINGER BED DOMAIN-CONTAINING PROTEIN 4"/>
    <property type="match status" value="1"/>
</dbReference>
<dbReference type="InterPro" id="IPR012337">
    <property type="entry name" value="RNaseH-like_sf"/>
</dbReference>
<accession>A0AAN7FXT7</accession>
<dbReference type="InterPro" id="IPR052035">
    <property type="entry name" value="ZnF_BED_domain_contain"/>
</dbReference>
<feature type="domain" description="HAT C-terminal dimerisation" evidence="1">
    <location>
        <begin position="426"/>
        <end position="508"/>
    </location>
</feature>
<gene>
    <name evidence="2" type="ORF">RGQ29_011686</name>
</gene>
<dbReference type="GO" id="GO:0046983">
    <property type="term" value="F:protein dimerization activity"/>
    <property type="evidence" value="ECO:0007669"/>
    <property type="project" value="InterPro"/>
</dbReference>